<evidence type="ECO:0000259" key="7">
    <source>
        <dbReference type="PROSITE" id="PS50157"/>
    </source>
</evidence>
<name>A0A369JL16_HYPMA</name>
<accession>A0A369JL16</accession>
<evidence type="ECO:0000313" key="8">
    <source>
        <dbReference type="EMBL" id="RDB19496.1"/>
    </source>
</evidence>
<dbReference type="GO" id="GO:0032183">
    <property type="term" value="F:SUMO binding"/>
    <property type="evidence" value="ECO:0007669"/>
    <property type="project" value="TreeGrafter"/>
</dbReference>
<dbReference type="InterPro" id="IPR013087">
    <property type="entry name" value="Znf_C2H2_type"/>
</dbReference>
<dbReference type="PANTHER" id="PTHR47094:SF18">
    <property type="entry name" value="RING-TYPE DOMAIN-CONTAINING PROTEIN"/>
    <property type="match status" value="1"/>
</dbReference>
<dbReference type="EMBL" id="LUEZ02000080">
    <property type="protein sequence ID" value="RDB19496.1"/>
    <property type="molecule type" value="Genomic_DNA"/>
</dbReference>
<dbReference type="GO" id="GO:0006511">
    <property type="term" value="P:ubiquitin-dependent protein catabolic process"/>
    <property type="evidence" value="ECO:0007669"/>
    <property type="project" value="TreeGrafter"/>
</dbReference>
<dbReference type="SUPFAM" id="SSF57850">
    <property type="entry name" value="RING/U-box"/>
    <property type="match status" value="1"/>
</dbReference>
<comment type="caution">
    <text evidence="8">The sequence shown here is derived from an EMBL/GenBank/DDBJ whole genome shotgun (WGS) entry which is preliminary data.</text>
</comment>
<reference evidence="8" key="1">
    <citation type="submission" date="2018-04" db="EMBL/GenBank/DDBJ databases">
        <title>Whole genome sequencing of Hypsizygus marmoreus.</title>
        <authorList>
            <person name="Choi I.-G."/>
            <person name="Min B."/>
            <person name="Kim J.-G."/>
            <person name="Kim S."/>
            <person name="Oh Y.-L."/>
            <person name="Kong W.-S."/>
            <person name="Park H."/>
            <person name="Jeong J."/>
            <person name="Song E.-S."/>
        </authorList>
    </citation>
    <scope>NUCLEOTIDE SEQUENCE [LARGE SCALE GENOMIC DNA]</scope>
    <source>
        <strain evidence="8">51987-8</strain>
    </source>
</reference>
<dbReference type="SMART" id="SM00355">
    <property type="entry name" value="ZnF_C2H2"/>
    <property type="match status" value="3"/>
</dbReference>
<dbReference type="InterPro" id="IPR001841">
    <property type="entry name" value="Znf_RING"/>
</dbReference>
<dbReference type="GO" id="GO:0008270">
    <property type="term" value="F:zinc ion binding"/>
    <property type="evidence" value="ECO:0007669"/>
    <property type="project" value="UniProtKB-KW"/>
</dbReference>
<gene>
    <name evidence="8" type="ORF">Hypma_013604</name>
</gene>
<dbReference type="GO" id="GO:0033768">
    <property type="term" value="C:SUMO-targeted ubiquitin ligase complex"/>
    <property type="evidence" value="ECO:0007669"/>
    <property type="project" value="TreeGrafter"/>
</dbReference>
<evidence type="ECO:0000256" key="4">
    <source>
        <dbReference type="PROSITE-ProRule" id="PRU00042"/>
    </source>
</evidence>
<dbReference type="InterPro" id="IPR013083">
    <property type="entry name" value="Znf_RING/FYVE/PHD"/>
</dbReference>
<dbReference type="PROSITE" id="PS50157">
    <property type="entry name" value="ZINC_FINGER_C2H2_2"/>
    <property type="match status" value="1"/>
</dbReference>
<evidence type="ECO:0000256" key="5">
    <source>
        <dbReference type="SAM" id="MobiDB-lite"/>
    </source>
</evidence>
<evidence type="ECO:0000259" key="6">
    <source>
        <dbReference type="PROSITE" id="PS50089"/>
    </source>
</evidence>
<evidence type="ECO:0000313" key="9">
    <source>
        <dbReference type="Proteomes" id="UP000076154"/>
    </source>
</evidence>
<sequence length="217" mass="24907">MSSPGGSQFEMKYCSLCDQYFLTKELLQQHMQSSNRHPRCTTCKRSYLNMNSLRNHYVYSSRHHYCRACDKTFKTAAGLRVHLDQSVYHRDDSDDEGEDENLNDGWEDEVARLQDESERSHQTEEEISSNKFEEDRLSSATRRMALMNFTTSRPTVSSSLQISCPICLTNPKNASSTRCGHLFCTSCIEHAIEMSGVCPTCRKPAIVAQLRKIDLRM</sequence>
<keyword evidence="9" id="KW-1185">Reference proteome</keyword>
<dbReference type="PANTHER" id="PTHR47094">
    <property type="entry name" value="ELFLESS, ISOFORM B"/>
    <property type="match status" value="1"/>
</dbReference>
<dbReference type="InterPro" id="IPR018957">
    <property type="entry name" value="Znf_C3HC4_RING-type"/>
</dbReference>
<dbReference type="GO" id="GO:0061630">
    <property type="term" value="F:ubiquitin protein ligase activity"/>
    <property type="evidence" value="ECO:0007669"/>
    <property type="project" value="InterPro"/>
</dbReference>
<dbReference type="SMART" id="SM00184">
    <property type="entry name" value="RING"/>
    <property type="match status" value="1"/>
</dbReference>
<feature type="region of interest" description="Disordered" evidence="5">
    <location>
        <begin position="114"/>
        <end position="136"/>
    </location>
</feature>
<keyword evidence="3" id="KW-0862">Zinc</keyword>
<proteinExistence type="predicted"/>
<dbReference type="InterPro" id="IPR022755">
    <property type="entry name" value="Znf_C2H2_jaz"/>
</dbReference>
<dbReference type="InParanoid" id="A0A369JL16"/>
<organism evidence="8 9">
    <name type="scientific">Hypsizygus marmoreus</name>
    <name type="common">White beech mushroom</name>
    <name type="synonym">Agaricus marmoreus</name>
    <dbReference type="NCBI Taxonomy" id="39966"/>
    <lineage>
        <taxon>Eukaryota</taxon>
        <taxon>Fungi</taxon>
        <taxon>Dikarya</taxon>
        <taxon>Basidiomycota</taxon>
        <taxon>Agaricomycotina</taxon>
        <taxon>Agaricomycetes</taxon>
        <taxon>Agaricomycetidae</taxon>
        <taxon>Agaricales</taxon>
        <taxon>Tricholomatineae</taxon>
        <taxon>Lyophyllaceae</taxon>
        <taxon>Hypsizygus</taxon>
    </lineage>
</organism>
<dbReference type="PROSITE" id="PS00518">
    <property type="entry name" value="ZF_RING_1"/>
    <property type="match status" value="1"/>
</dbReference>
<evidence type="ECO:0008006" key="10">
    <source>
        <dbReference type="Google" id="ProtNLM"/>
    </source>
</evidence>
<dbReference type="STRING" id="39966.A0A369JL16"/>
<feature type="domain" description="RING-type" evidence="6">
    <location>
        <begin position="164"/>
        <end position="202"/>
    </location>
</feature>
<feature type="compositionally biased region" description="Basic and acidic residues" evidence="5">
    <location>
        <begin position="114"/>
        <end position="124"/>
    </location>
</feature>
<evidence type="ECO:0000256" key="2">
    <source>
        <dbReference type="ARBA" id="ARBA00022771"/>
    </source>
</evidence>
<evidence type="ECO:0000256" key="1">
    <source>
        <dbReference type="ARBA" id="ARBA00022723"/>
    </source>
</evidence>
<dbReference type="InterPro" id="IPR049627">
    <property type="entry name" value="SLX8"/>
</dbReference>
<feature type="domain" description="C2H2-type" evidence="7">
    <location>
        <begin position="64"/>
        <end position="94"/>
    </location>
</feature>
<keyword evidence="1" id="KW-0479">Metal-binding</keyword>
<dbReference type="Pfam" id="PF12171">
    <property type="entry name" value="zf-C2H2_jaz"/>
    <property type="match status" value="1"/>
</dbReference>
<dbReference type="PROSITE" id="PS50089">
    <property type="entry name" value="ZF_RING_2"/>
    <property type="match status" value="1"/>
</dbReference>
<dbReference type="AlphaFoldDB" id="A0A369JL16"/>
<dbReference type="OrthoDB" id="6077919at2759"/>
<dbReference type="Proteomes" id="UP000076154">
    <property type="component" value="Unassembled WGS sequence"/>
</dbReference>
<dbReference type="InterPro" id="IPR017907">
    <property type="entry name" value="Znf_RING_CS"/>
</dbReference>
<dbReference type="Pfam" id="PF00097">
    <property type="entry name" value="zf-C3HC4"/>
    <property type="match status" value="1"/>
</dbReference>
<dbReference type="Gene3D" id="3.30.160.60">
    <property type="entry name" value="Classic Zinc Finger"/>
    <property type="match status" value="1"/>
</dbReference>
<evidence type="ECO:0000256" key="3">
    <source>
        <dbReference type="ARBA" id="ARBA00022833"/>
    </source>
</evidence>
<dbReference type="GO" id="GO:0140082">
    <property type="term" value="F:SUMO-ubiquitin ligase activity"/>
    <property type="evidence" value="ECO:0007669"/>
    <property type="project" value="TreeGrafter"/>
</dbReference>
<dbReference type="Pfam" id="PF12874">
    <property type="entry name" value="zf-met"/>
    <property type="match status" value="1"/>
</dbReference>
<protein>
    <recommendedName>
        <fullName evidence="10">RING-type domain-containing protein</fullName>
    </recommendedName>
</protein>
<dbReference type="Gene3D" id="3.30.40.10">
    <property type="entry name" value="Zinc/RING finger domain, C3HC4 (zinc finger)"/>
    <property type="match status" value="1"/>
</dbReference>
<keyword evidence="2 4" id="KW-0863">Zinc-finger</keyword>